<feature type="signal peptide" evidence="1">
    <location>
        <begin position="1"/>
        <end position="21"/>
    </location>
</feature>
<keyword evidence="1" id="KW-0732">Signal</keyword>
<comment type="caution">
    <text evidence="3">The sequence shown here is derived from an EMBL/GenBank/DDBJ whole genome shotgun (WGS) entry which is preliminary data.</text>
</comment>
<dbReference type="Pfam" id="PF22124">
    <property type="entry name" value="Glyco_hydro_95_cat"/>
    <property type="match status" value="1"/>
</dbReference>
<dbReference type="SUPFAM" id="SSF48208">
    <property type="entry name" value="Six-hairpin glycosidases"/>
    <property type="match status" value="1"/>
</dbReference>
<evidence type="ECO:0000259" key="2">
    <source>
        <dbReference type="Pfam" id="PF22124"/>
    </source>
</evidence>
<dbReference type="PANTHER" id="PTHR31084">
    <property type="entry name" value="ALPHA-L-FUCOSIDASE 2"/>
    <property type="match status" value="1"/>
</dbReference>
<feature type="chain" id="PRO_5035938049" description="Glycosyl hydrolase family 95 catalytic domain-containing protein" evidence="1">
    <location>
        <begin position="22"/>
        <end position="725"/>
    </location>
</feature>
<dbReference type="Proteomes" id="UP000679691">
    <property type="component" value="Unassembled WGS sequence"/>
</dbReference>
<evidence type="ECO:0000256" key="1">
    <source>
        <dbReference type="SAM" id="SignalP"/>
    </source>
</evidence>
<accession>A0A8T4H5B4</accession>
<proteinExistence type="predicted"/>
<evidence type="ECO:0000313" key="3">
    <source>
        <dbReference type="EMBL" id="MBP3942044.1"/>
    </source>
</evidence>
<reference evidence="3" key="1">
    <citation type="submission" date="2021-03" db="EMBL/GenBank/DDBJ databases">
        <authorList>
            <person name="Lu T."/>
            <person name="Wang Q."/>
            <person name="Han X."/>
        </authorList>
    </citation>
    <scope>NUCLEOTIDE SEQUENCE</scope>
    <source>
        <strain evidence="3">WQ 2009</strain>
    </source>
</reference>
<dbReference type="InterPro" id="IPR012341">
    <property type="entry name" value="6hp_glycosidase-like_sf"/>
</dbReference>
<gene>
    <name evidence="3" type="ORF">J5U18_00445</name>
</gene>
<dbReference type="Gene3D" id="1.50.10.10">
    <property type="match status" value="1"/>
</dbReference>
<evidence type="ECO:0000313" key="4">
    <source>
        <dbReference type="Proteomes" id="UP000679691"/>
    </source>
</evidence>
<dbReference type="InterPro" id="IPR054363">
    <property type="entry name" value="GH95_cat"/>
</dbReference>
<sequence>MLKYFSALLGFLIPLLPMAQAALDTGEINQPTIFKLAKLGSTIYEGVFTGNGLLGTMAYAQGDTALRVDIGRTDVYDHRPEADLFGAPRLPIGHLLITFQKPLLQLSGEIHLQEAENKIHILTDQGSLTFTLVTFYEEDYMYIHAAEEDFHGEYTIRWVPEEAKSPRLQFDYAKKPSHYPLNPPIVTHHSKEALIYQQALLAGGGYVTGIRTQKEHHSTAWLITVAYSRENALPMDSVRQQLAAFDFTRLPEKIARHRAWWKAFYQQSSYSMPDRELQEFYQMQRYKIASATGAKKPALDLQGPWTAPTPWPGYWFNLNIQLAYSPLYTANHLDVASSLLAIIDQHTEQLIRNVPEKYQKDAAGIGRNAGANLIAPIQLTTENNGRIENMGDAELSNLTWVLYYYWQHYRYSMDERIFERLYPLLKRSINYALYFIAKNNDTGDYEFQIKTYSPEYPNAYDYNTNYDLSLLKWGLQTLMALADQHKLTDVDYPRWKEIATHLKHFPKDETGFKISDNIAYTESHRHYSHLMMIYPLHLLLADSPENNQLIDRSLAHWQSKNQSLQGYSFTGLASIEAIRGHGNKARDAIKLLLKKYIKPNTLYAESGPVIETPLAAATSLQELALQFWGGTIRVFPAVPSDWESLHFKSFRTDGAFLISGTRENYANKEVKVTAEKGGKLKIKVNLTGESQYLVKGKAQFIAKAGDIYSFETFPGDTIHFYQLEK</sequence>
<dbReference type="PANTHER" id="PTHR31084:SF0">
    <property type="entry name" value="ALPHA-L-FUCOSIDASE 2"/>
    <property type="match status" value="1"/>
</dbReference>
<dbReference type="RefSeq" id="WP_353545527.1">
    <property type="nucleotide sequence ID" value="NZ_JAGKSB010000001.1"/>
</dbReference>
<feature type="domain" description="Glycosyl hydrolase family 95 catalytic" evidence="2">
    <location>
        <begin position="271"/>
        <end position="602"/>
    </location>
</feature>
<dbReference type="GO" id="GO:0004560">
    <property type="term" value="F:alpha-L-fucosidase activity"/>
    <property type="evidence" value="ECO:0007669"/>
    <property type="project" value="TreeGrafter"/>
</dbReference>
<dbReference type="GO" id="GO:0005975">
    <property type="term" value="P:carbohydrate metabolic process"/>
    <property type="evidence" value="ECO:0007669"/>
    <property type="project" value="InterPro"/>
</dbReference>
<keyword evidence="4" id="KW-1185">Reference proteome</keyword>
<dbReference type="InterPro" id="IPR008928">
    <property type="entry name" value="6-hairpin_glycosidase_sf"/>
</dbReference>
<organism evidence="3 4">
    <name type="scientific">Rhinopithecimicrobium faecis</name>
    <dbReference type="NCBI Taxonomy" id="2820698"/>
    <lineage>
        <taxon>Bacteria</taxon>
        <taxon>Pseudomonadati</taxon>
        <taxon>Bacteroidota</taxon>
        <taxon>Sphingobacteriia</taxon>
        <taxon>Sphingobacteriales</taxon>
        <taxon>Sphingobacteriaceae</taxon>
        <taxon>Rhinopithecimicrobium</taxon>
    </lineage>
</organism>
<protein>
    <recommendedName>
        <fullName evidence="2">Glycosyl hydrolase family 95 catalytic domain-containing protein</fullName>
    </recommendedName>
</protein>
<name>A0A8T4H5B4_9SPHI</name>
<dbReference type="AlphaFoldDB" id="A0A8T4H5B4"/>
<dbReference type="EMBL" id="JAGKSB010000001">
    <property type="protein sequence ID" value="MBP3942044.1"/>
    <property type="molecule type" value="Genomic_DNA"/>
</dbReference>